<evidence type="ECO:0000313" key="3">
    <source>
        <dbReference type="Proteomes" id="UP001205861"/>
    </source>
</evidence>
<proteinExistence type="predicted"/>
<dbReference type="EMBL" id="JANUGV010000004">
    <property type="protein sequence ID" value="MCS0609764.1"/>
    <property type="molecule type" value="Genomic_DNA"/>
</dbReference>
<accession>A0ABT2BMN6</accession>
<dbReference type="Pfam" id="PF14518">
    <property type="entry name" value="Haem_oxygenas_2"/>
    <property type="match status" value="1"/>
</dbReference>
<organism evidence="2 3">
    <name type="scientific">Massilia solisilvae</name>
    <dbReference type="NCBI Taxonomy" id="1811225"/>
    <lineage>
        <taxon>Bacteria</taxon>
        <taxon>Pseudomonadati</taxon>
        <taxon>Pseudomonadota</taxon>
        <taxon>Betaproteobacteria</taxon>
        <taxon>Burkholderiales</taxon>
        <taxon>Oxalobacteraceae</taxon>
        <taxon>Telluria group</taxon>
        <taxon>Massilia</taxon>
    </lineage>
</organism>
<feature type="compositionally biased region" description="Basic and acidic residues" evidence="1">
    <location>
        <begin position="409"/>
        <end position="424"/>
    </location>
</feature>
<gene>
    <name evidence="2" type="ORF">NX773_16475</name>
</gene>
<dbReference type="Gene3D" id="1.20.910.10">
    <property type="entry name" value="Heme oxygenase-like"/>
    <property type="match status" value="1"/>
</dbReference>
<dbReference type="SMART" id="SM01236">
    <property type="entry name" value="Haem_oxygenase_2"/>
    <property type="match status" value="1"/>
</dbReference>
<protein>
    <submittedName>
        <fullName evidence="2">Iron-containing redox enzyme family protein</fullName>
    </submittedName>
</protein>
<dbReference type="InterPro" id="IPR016084">
    <property type="entry name" value="Haem_Oase-like_multi-hlx"/>
</dbReference>
<dbReference type="RefSeq" id="WP_258857402.1">
    <property type="nucleotide sequence ID" value="NZ_JANUGV010000004.1"/>
</dbReference>
<keyword evidence="3" id="KW-1185">Reference proteome</keyword>
<evidence type="ECO:0000313" key="2">
    <source>
        <dbReference type="EMBL" id="MCS0609764.1"/>
    </source>
</evidence>
<dbReference type="Proteomes" id="UP001205861">
    <property type="component" value="Unassembled WGS sequence"/>
</dbReference>
<reference evidence="2 3" key="1">
    <citation type="submission" date="2022-08" db="EMBL/GenBank/DDBJ databases">
        <title>Reclassification of Massilia species as members of the genera Telluria, Duganella, Pseudoduganella, Mokoshia gen. nov. and Zemynaea gen. nov. using orthogonal and non-orthogonal genome-based approaches.</title>
        <authorList>
            <person name="Bowman J.P."/>
        </authorList>
    </citation>
    <scope>NUCLEOTIDE SEQUENCE [LARGE SCALE GENOMIC DNA]</scope>
    <source>
        <strain evidence="2 3">JCM 31607</strain>
    </source>
</reference>
<sequence length="480" mass="53254">MSSPAVLDACTAAPPPRCAGSPRARHLYFKLMSDPGAAAVAAQDFLREQIDAVRDIPADLPDNPAALAAWMRDRVGAVGLQYRDYLAGRKNGAARRYFGSRAHALYFLKGVAPTKLVDGAWLYGLLRQWANPDVRPLIRTYLEELGDGVPGKNHVTLYRQLLATHGCEGWEQLPAHHFVQGAIQLALAHNAEQFLPEIVGYNLGYEQLPLHLLVSAYELNELGIDPYYFTLHVTVDNAASGHAHKAVQALERLLPQVGDRAAFWRRVLDGYRLNEPGASTTSVIAEFDLTDELVRILAAKSTVGRNLHSDYCRVAGRPVNDWLSDPARIPAFLAALQSAGWISRGEDPGNSRFWRLVSGERAEMFGVFTAYELEVLHDWIADGQGQASRRVLSHRARQRTLDNLGQQETRGRQPERGLIRRHAHADEGTDNELRVLEQRIAEAANKQEAMEALRELMGPALHHTAPGLMATRMFARLLDA</sequence>
<feature type="region of interest" description="Disordered" evidence="1">
    <location>
        <begin position="398"/>
        <end position="424"/>
    </location>
</feature>
<evidence type="ECO:0000256" key="1">
    <source>
        <dbReference type="SAM" id="MobiDB-lite"/>
    </source>
</evidence>
<comment type="caution">
    <text evidence="2">The sequence shown here is derived from an EMBL/GenBank/DDBJ whole genome shotgun (WGS) entry which is preliminary data.</text>
</comment>
<name>A0ABT2BMN6_9BURK</name>